<evidence type="ECO:0000313" key="3">
    <source>
        <dbReference type="Proteomes" id="UP000283269"/>
    </source>
</evidence>
<reference evidence="2 3" key="1">
    <citation type="journal article" date="2018" name="Evol. Lett.">
        <title>Horizontal gene cluster transfer increased hallucinogenic mushroom diversity.</title>
        <authorList>
            <person name="Reynolds H.T."/>
            <person name="Vijayakumar V."/>
            <person name="Gluck-Thaler E."/>
            <person name="Korotkin H.B."/>
            <person name="Matheny P.B."/>
            <person name="Slot J.C."/>
        </authorList>
    </citation>
    <scope>NUCLEOTIDE SEQUENCE [LARGE SCALE GENOMIC DNA]</scope>
    <source>
        <strain evidence="2 3">2631</strain>
    </source>
</reference>
<evidence type="ECO:0000256" key="1">
    <source>
        <dbReference type="SAM" id="MobiDB-lite"/>
    </source>
</evidence>
<sequence>MSQSKDTAQHKTVDSNWDGEDSVYDQASDGTQSIHNYFEDLYQTILPAPVVAGFPLCHLSSSFHRGPSVYIGSLLNLGNGTPLFEPLDKINVPEKRLLSGITIGDVGLLHEEGHFEHYFNIFLPKEDETQAYCPPNMIPLHPPLDPTEIAINPMHFPPGTVLASKGVDLTKISLSPLEFTISTKARESSVLILPDGASREDLLSTTRVRDYVQKHALEWYKYANNWRRNLVPNGLLCVVTGCDKASTWETLCTGPYSLYRGTVTGHYRDGHWNNRHGDWGISGFRSRSDPICSAGKSALFIRTMKVALNIHDWKKYNGCEDYEIPYYTIPSVPIIGLKARFATFLERRFSHYYEKRPRPDRGYSRKYIFHPLDVILQILLQESPTARVAFVEDDVWSGVVDGENTSSGLSLLSAVIKQNCKTWNRRRKIQRKLSKVWPGPRLPDTLFYPREPYPDFDDESD</sequence>
<gene>
    <name evidence="2" type="ORF">CVT25_004141</name>
</gene>
<comment type="caution">
    <text evidence="2">The sequence shown here is derived from an EMBL/GenBank/DDBJ whole genome shotgun (WGS) entry which is preliminary data.</text>
</comment>
<evidence type="ECO:0000313" key="2">
    <source>
        <dbReference type="EMBL" id="PPQ91374.1"/>
    </source>
</evidence>
<feature type="region of interest" description="Disordered" evidence="1">
    <location>
        <begin position="1"/>
        <end position="25"/>
    </location>
</feature>
<dbReference type="InParanoid" id="A0A409XKV4"/>
<dbReference type="OrthoDB" id="3222453at2759"/>
<keyword evidence="3" id="KW-1185">Reference proteome</keyword>
<proteinExistence type="predicted"/>
<protein>
    <submittedName>
        <fullName evidence="2">Uncharacterized protein</fullName>
    </submittedName>
</protein>
<name>A0A409XKV4_PSICY</name>
<accession>A0A409XKV4</accession>
<organism evidence="2 3">
    <name type="scientific">Psilocybe cyanescens</name>
    <dbReference type="NCBI Taxonomy" id="93625"/>
    <lineage>
        <taxon>Eukaryota</taxon>
        <taxon>Fungi</taxon>
        <taxon>Dikarya</taxon>
        <taxon>Basidiomycota</taxon>
        <taxon>Agaricomycotina</taxon>
        <taxon>Agaricomycetes</taxon>
        <taxon>Agaricomycetidae</taxon>
        <taxon>Agaricales</taxon>
        <taxon>Agaricineae</taxon>
        <taxon>Strophariaceae</taxon>
        <taxon>Psilocybe</taxon>
    </lineage>
</organism>
<dbReference type="AlphaFoldDB" id="A0A409XKV4"/>
<dbReference type="EMBL" id="NHYD01001360">
    <property type="protein sequence ID" value="PPQ91374.1"/>
    <property type="molecule type" value="Genomic_DNA"/>
</dbReference>
<dbReference type="Proteomes" id="UP000283269">
    <property type="component" value="Unassembled WGS sequence"/>
</dbReference>